<dbReference type="EMBL" id="QGNW01000180">
    <property type="protein sequence ID" value="RVW87796.1"/>
    <property type="molecule type" value="Genomic_DNA"/>
</dbReference>
<dbReference type="Proteomes" id="UP000288805">
    <property type="component" value="Unassembled WGS sequence"/>
</dbReference>
<evidence type="ECO:0000313" key="2">
    <source>
        <dbReference type="Proteomes" id="UP000288805"/>
    </source>
</evidence>
<dbReference type="InterPro" id="IPR025322">
    <property type="entry name" value="PADRE_dom"/>
</dbReference>
<dbReference type="Pfam" id="PF14009">
    <property type="entry name" value="PADRE"/>
    <property type="match status" value="1"/>
</dbReference>
<reference evidence="1 2" key="1">
    <citation type="journal article" date="2018" name="PLoS Genet.">
        <title>Population sequencing reveals clonal diversity and ancestral inbreeding in the grapevine cultivar Chardonnay.</title>
        <authorList>
            <person name="Roach M.J."/>
            <person name="Johnson D.L."/>
            <person name="Bohlmann J."/>
            <person name="van Vuuren H.J."/>
            <person name="Jones S.J."/>
            <person name="Pretorius I.S."/>
            <person name="Schmidt S.A."/>
            <person name="Borneman A.R."/>
        </authorList>
    </citation>
    <scope>NUCLEOTIDE SEQUENCE [LARGE SCALE GENOMIC DNA]</scope>
    <source>
        <strain evidence="2">cv. Chardonnay</strain>
        <tissue evidence="1">Leaf</tissue>
    </source>
</reference>
<accession>A0A438HTL6</accession>
<evidence type="ECO:0000313" key="1">
    <source>
        <dbReference type="EMBL" id="RVW87796.1"/>
    </source>
</evidence>
<proteinExistence type="predicted"/>
<protein>
    <recommendedName>
        <fullName evidence="3">DUF4228 domain protein</fullName>
    </recommendedName>
</protein>
<organism evidence="1 2">
    <name type="scientific">Vitis vinifera</name>
    <name type="common">Grape</name>
    <dbReference type="NCBI Taxonomy" id="29760"/>
    <lineage>
        <taxon>Eukaryota</taxon>
        <taxon>Viridiplantae</taxon>
        <taxon>Streptophyta</taxon>
        <taxon>Embryophyta</taxon>
        <taxon>Tracheophyta</taxon>
        <taxon>Spermatophyta</taxon>
        <taxon>Magnoliopsida</taxon>
        <taxon>eudicotyledons</taxon>
        <taxon>Gunneridae</taxon>
        <taxon>Pentapetalae</taxon>
        <taxon>rosids</taxon>
        <taxon>Vitales</taxon>
        <taxon>Vitaceae</taxon>
        <taxon>Viteae</taxon>
        <taxon>Vitis</taxon>
    </lineage>
</organism>
<evidence type="ECO:0008006" key="3">
    <source>
        <dbReference type="Google" id="ProtNLM"/>
    </source>
</evidence>
<name>A0A438HTL6_VITVI</name>
<comment type="caution">
    <text evidence="1">The sequence shown here is derived from an EMBL/GenBank/DDBJ whole genome shotgun (WGS) entry which is preliminary data.</text>
</comment>
<dbReference type="AlphaFoldDB" id="A0A438HTL6"/>
<gene>
    <name evidence="1" type="ORF">CK203_043946</name>
</gene>
<dbReference type="PANTHER" id="PTHR33052">
    <property type="entry name" value="DUF4228 DOMAIN PROTEIN-RELATED"/>
    <property type="match status" value="1"/>
</dbReference>
<sequence>MGNYVSCALATSSVGKYRAAKVIFPGGEVRVLDRPTKVAELMLEEPSFFVVNSQSLHMGRRFSALGADEDLEMGNVYAMFPMKRLNSVVTAADMGALFMRANSSVKQASAGRMRLLAESGRGSQIMPSPAAENAGETRLNLEDIEEYSTPEFKHRLSMCRSKKPLLETIAEEPLCSR</sequence>